<comment type="catalytic activity">
    <reaction evidence="4">
        <text>5-hydroxyuridine(34) in tRNA + S-adenosyl-L-methionine = 5-methoxyuridine(34) in tRNA + S-adenosyl-L-homocysteine + H(+)</text>
        <dbReference type="Rhea" id="RHEA:60524"/>
        <dbReference type="Rhea" id="RHEA-COMP:13381"/>
        <dbReference type="Rhea" id="RHEA-COMP:15591"/>
        <dbReference type="ChEBI" id="CHEBI:15378"/>
        <dbReference type="ChEBI" id="CHEBI:57856"/>
        <dbReference type="ChEBI" id="CHEBI:59789"/>
        <dbReference type="ChEBI" id="CHEBI:136877"/>
        <dbReference type="ChEBI" id="CHEBI:143860"/>
    </reaction>
</comment>
<dbReference type="EMBL" id="FQUA01000008">
    <property type="protein sequence ID" value="SHE83968.1"/>
    <property type="molecule type" value="Genomic_DNA"/>
</dbReference>
<feature type="binding site" evidence="4">
    <location>
        <position position="39"/>
    </location>
    <ligand>
        <name>S-adenosyl-L-methionine</name>
        <dbReference type="ChEBI" id="CHEBI:59789"/>
    </ligand>
</feature>
<evidence type="ECO:0000256" key="1">
    <source>
        <dbReference type="ARBA" id="ARBA00022603"/>
    </source>
</evidence>
<name>A0A0X8VB33_ANAPI</name>
<dbReference type="HAMAP" id="MF_02217">
    <property type="entry name" value="TrmR_methyltr"/>
    <property type="match status" value="1"/>
</dbReference>
<comment type="function">
    <text evidence="4">Catalyzes the methylation of 5-hydroxyuridine (ho5U) to form 5-methoxyuridine (mo5U) at position 34 in tRNAs.</text>
</comment>
<dbReference type="RefSeq" id="WP_066051511.1">
    <property type="nucleotide sequence ID" value="NZ_CP014223.1"/>
</dbReference>
<dbReference type="EMBL" id="CP014223">
    <property type="protein sequence ID" value="AMJ41759.1"/>
    <property type="molecule type" value="Genomic_DNA"/>
</dbReference>
<reference evidence="8" key="3">
    <citation type="submission" date="2016-11" db="EMBL/GenBank/DDBJ databases">
        <authorList>
            <person name="Jaros S."/>
            <person name="Januszkiewicz K."/>
            <person name="Wedrychowicz H."/>
        </authorList>
    </citation>
    <scope>NUCLEOTIDE SEQUENCE [LARGE SCALE GENOMIC DNA]</scope>
    <source>
        <strain evidence="8">DSM 1682</strain>
    </source>
</reference>
<keyword evidence="2 4" id="KW-0808">Transferase</keyword>
<dbReference type="InterPro" id="IPR029063">
    <property type="entry name" value="SAM-dependent_MTases_sf"/>
</dbReference>
<evidence type="ECO:0000313" key="7">
    <source>
        <dbReference type="Proteomes" id="UP000068026"/>
    </source>
</evidence>
<dbReference type="SUPFAM" id="SSF53335">
    <property type="entry name" value="S-adenosyl-L-methionine-dependent methyltransferases"/>
    <property type="match status" value="1"/>
</dbReference>
<reference evidence="6" key="4">
    <citation type="submission" date="2016-11" db="EMBL/GenBank/DDBJ databases">
        <authorList>
            <person name="Varghese N."/>
            <person name="Submissions S."/>
        </authorList>
    </citation>
    <scope>NUCLEOTIDE SEQUENCE</scope>
    <source>
        <strain evidence="6">DSM 1682</strain>
    </source>
</reference>
<comment type="similarity">
    <text evidence="4">Belongs to the class I-like SAM-binding methyltransferase superfamily. Cation-dependent O-methyltransferase family.</text>
</comment>
<keyword evidence="1 4" id="KW-0489">Methyltransferase</keyword>
<evidence type="ECO:0000256" key="3">
    <source>
        <dbReference type="ARBA" id="ARBA00022691"/>
    </source>
</evidence>
<feature type="binding site" evidence="4">
    <location>
        <position position="69"/>
    </location>
    <ligand>
        <name>S-adenosyl-L-methionine</name>
        <dbReference type="ChEBI" id="CHEBI:59789"/>
    </ligand>
</feature>
<reference evidence="5 7" key="1">
    <citation type="journal article" date="2016" name="Genome Announc.">
        <title>Complete Genome Sequence of the Amino Acid-Fermenting Clostridium propionicum X2 (DSM 1682).</title>
        <authorList>
            <person name="Poehlein A."/>
            <person name="Schlien K."/>
            <person name="Chowdhury N.P."/>
            <person name="Gottschalk G."/>
            <person name="Buckel W."/>
            <person name="Daniel R."/>
        </authorList>
    </citation>
    <scope>NUCLEOTIDE SEQUENCE [LARGE SCALE GENOMIC DNA]</scope>
    <source>
        <strain evidence="5 7">X2</strain>
    </source>
</reference>
<keyword evidence="3 4" id="KW-0949">S-adenosyl-L-methionine</keyword>
<reference evidence="7" key="2">
    <citation type="submission" date="2016-01" db="EMBL/GenBank/DDBJ databases">
        <authorList>
            <person name="Poehlein A."/>
            <person name="Schlien K."/>
            <person name="Gottschalk G."/>
            <person name="Buckel W."/>
            <person name="Daniel R."/>
        </authorList>
    </citation>
    <scope>NUCLEOTIDE SEQUENCE [LARGE SCALE GENOMIC DNA]</scope>
    <source>
        <strain evidence="7">X2</strain>
    </source>
</reference>
<evidence type="ECO:0000313" key="8">
    <source>
        <dbReference type="Proteomes" id="UP000184204"/>
    </source>
</evidence>
<dbReference type="GO" id="GO:0016300">
    <property type="term" value="F:tRNA (uridine) methyltransferase activity"/>
    <property type="evidence" value="ECO:0007669"/>
    <property type="project" value="UniProtKB-UniRule"/>
</dbReference>
<protein>
    <recommendedName>
        <fullName evidence="4">tRNA 5-hydroxyuridine methyltransferase</fullName>
        <ecNumber evidence="4">2.1.1.-</ecNumber>
    </recommendedName>
    <alternativeName>
        <fullName evidence="4">ho5U methyltransferase</fullName>
    </alternativeName>
</protein>
<feature type="binding site" evidence="4">
    <location>
        <position position="133"/>
    </location>
    <ligand>
        <name>S-adenosyl-L-methionine</name>
        <dbReference type="ChEBI" id="CHEBI:59789"/>
    </ligand>
</feature>
<dbReference type="AlphaFoldDB" id="A0A0X8VB33"/>
<feature type="binding site" evidence="4">
    <location>
        <position position="87"/>
    </location>
    <ligand>
        <name>S-adenosyl-L-methionine</name>
        <dbReference type="ChEBI" id="CHEBI:59789"/>
    </ligand>
</feature>
<dbReference type="InterPro" id="IPR002935">
    <property type="entry name" value="SAM_O-MeTrfase"/>
</dbReference>
<dbReference type="KEGG" id="cpro:CPRO_21790"/>
<sequence>MNYVTDDTMNTFLRTIQPMYDGVLGEIQRDANEGNVPIIPLETARLMSVLLSMKQPKHVLEIGTAVGFSAGLISKYLQPGGTVTTIDRFEVMLKDARPNIKRMGLEETITILEGDAADILPTLEGPYDVIFLDAAKGQYHSFLPHCLRLLPIGGLLIVDDVLQGGTIAQTRFSVPRRQRTIHKRLRTFLWEITHNEALETSIIPIGDGMALCYKTKETEGEMKHVEIE</sequence>
<dbReference type="Gene3D" id="3.40.50.150">
    <property type="entry name" value="Vaccinia Virus protein VP39"/>
    <property type="match status" value="1"/>
</dbReference>
<evidence type="ECO:0000256" key="4">
    <source>
        <dbReference type="HAMAP-Rule" id="MF_02217"/>
    </source>
</evidence>
<organism evidence="6 8">
    <name type="scientific">Anaerotignum propionicum DSM 1682</name>
    <dbReference type="NCBI Taxonomy" id="991789"/>
    <lineage>
        <taxon>Bacteria</taxon>
        <taxon>Bacillati</taxon>
        <taxon>Bacillota</taxon>
        <taxon>Clostridia</taxon>
        <taxon>Lachnospirales</taxon>
        <taxon>Anaerotignaceae</taxon>
        <taxon>Anaerotignum</taxon>
    </lineage>
</organism>
<dbReference type="GO" id="GO:0008171">
    <property type="term" value="F:O-methyltransferase activity"/>
    <property type="evidence" value="ECO:0007669"/>
    <property type="project" value="InterPro"/>
</dbReference>
<evidence type="ECO:0000313" key="6">
    <source>
        <dbReference type="EMBL" id="SHE83968.1"/>
    </source>
</evidence>
<evidence type="ECO:0000256" key="2">
    <source>
        <dbReference type="ARBA" id="ARBA00022679"/>
    </source>
</evidence>
<dbReference type="GO" id="GO:0030488">
    <property type="term" value="P:tRNA methylation"/>
    <property type="evidence" value="ECO:0007669"/>
    <property type="project" value="UniProtKB-UniRule"/>
</dbReference>
<comment type="caution">
    <text evidence="4">Lacks conserved residue(s) required for the propagation of feature annotation.</text>
</comment>
<dbReference type="PROSITE" id="PS51682">
    <property type="entry name" value="SAM_OMT_I"/>
    <property type="match status" value="1"/>
</dbReference>
<gene>
    <name evidence="4" type="primary">trmR</name>
    <name evidence="5" type="ORF">CPRO_21790</name>
    <name evidence="6" type="ORF">SAMN02745151_01954</name>
</gene>
<comment type="subunit">
    <text evidence="4">Homodimer.</text>
</comment>
<dbReference type="PANTHER" id="PTHR10509:SF14">
    <property type="entry name" value="CAFFEOYL-COA O-METHYLTRANSFERASE 3-RELATED"/>
    <property type="match status" value="1"/>
</dbReference>
<dbReference type="EC" id="2.1.1.-" evidence="4"/>
<dbReference type="CDD" id="cd02440">
    <property type="entry name" value="AdoMet_MTases"/>
    <property type="match status" value="1"/>
</dbReference>
<dbReference type="Proteomes" id="UP000068026">
    <property type="component" value="Chromosome"/>
</dbReference>
<accession>A0A0X8VB33</accession>
<dbReference type="InterPro" id="IPR050362">
    <property type="entry name" value="Cation-dep_OMT"/>
</dbReference>
<dbReference type="InterPro" id="IPR043675">
    <property type="entry name" value="TrmR_methyltr"/>
</dbReference>
<dbReference type="GO" id="GO:0008757">
    <property type="term" value="F:S-adenosylmethionine-dependent methyltransferase activity"/>
    <property type="evidence" value="ECO:0007669"/>
    <property type="project" value="TreeGrafter"/>
</dbReference>
<proteinExistence type="inferred from homology"/>
<dbReference type="Pfam" id="PF01596">
    <property type="entry name" value="Methyltransf_3"/>
    <property type="match status" value="1"/>
</dbReference>
<dbReference type="OrthoDB" id="9799672at2"/>
<dbReference type="PANTHER" id="PTHR10509">
    <property type="entry name" value="O-METHYLTRANSFERASE-RELATED"/>
    <property type="match status" value="1"/>
</dbReference>
<keyword evidence="4" id="KW-0819">tRNA processing</keyword>
<keyword evidence="7" id="KW-1185">Reference proteome</keyword>
<feature type="binding site" evidence="4">
    <location>
        <begin position="115"/>
        <end position="116"/>
    </location>
    <ligand>
        <name>S-adenosyl-L-methionine</name>
        <dbReference type="ChEBI" id="CHEBI:59789"/>
    </ligand>
</feature>
<dbReference type="Proteomes" id="UP000184204">
    <property type="component" value="Unassembled WGS sequence"/>
</dbReference>
<evidence type="ECO:0000313" key="5">
    <source>
        <dbReference type="EMBL" id="AMJ41759.1"/>
    </source>
</evidence>